<dbReference type="Proteomes" id="UP000694420">
    <property type="component" value="Unplaced"/>
</dbReference>
<keyword evidence="3" id="KW-1185">Reference proteome</keyword>
<organism evidence="2 3">
    <name type="scientific">Nothoprocta perdicaria</name>
    <name type="common">Chilean tinamou</name>
    <name type="synonym">Crypturus perdicarius</name>
    <dbReference type="NCBI Taxonomy" id="30464"/>
    <lineage>
        <taxon>Eukaryota</taxon>
        <taxon>Metazoa</taxon>
        <taxon>Chordata</taxon>
        <taxon>Craniata</taxon>
        <taxon>Vertebrata</taxon>
        <taxon>Euteleostomi</taxon>
        <taxon>Archelosauria</taxon>
        <taxon>Archosauria</taxon>
        <taxon>Dinosauria</taxon>
        <taxon>Saurischia</taxon>
        <taxon>Theropoda</taxon>
        <taxon>Coelurosauria</taxon>
        <taxon>Aves</taxon>
        <taxon>Palaeognathae</taxon>
        <taxon>Tinamiformes</taxon>
        <taxon>Tinamidae</taxon>
        <taxon>Nothoprocta</taxon>
    </lineage>
</organism>
<dbReference type="Ensembl" id="ENSNPET00000000439.1">
    <property type="protein sequence ID" value="ENSNPEP00000000429.1"/>
    <property type="gene ID" value="ENSNPEG00000000378.1"/>
</dbReference>
<reference evidence="2" key="2">
    <citation type="submission" date="2025-09" db="UniProtKB">
        <authorList>
            <consortium name="Ensembl"/>
        </authorList>
    </citation>
    <scope>IDENTIFICATION</scope>
</reference>
<evidence type="ECO:0000313" key="3">
    <source>
        <dbReference type="Proteomes" id="UP000694420"/>
    </source>
</evidence>
<evidence type="ECO:0000256" key="1">
    <source>
        <dbReference type="SAM" id="MobiDB-lite"/>
    </source>
</evidence>
<feature type="compositionally biased region" description="Basic and acidic residues" evidence="1">
    <location>
        <begin position="148"/>
        <end position="160"/>
    </location>
</feature>
<name>A0A8C6YJK9_NOTPE</name>
<dbReference type="PANTHER" id="PTHR36869">
    <property type="entry name" value="CHROMOSOME 16 OPEN READING FRAME 46"/>
    <property type="match status" value="1"/>
</dbReference>
<feature type="region of interest" description="Disordered" evidence="1">
    <location>
        <begin position="148"/>
        <end position="211"/>
    </location>
</feature>
<feature type="compositionally biased region" description="Basic and acidic residues" evidence="1">
    <location>
        <begin position="322"/>
        <end position="337"/>
    </location>
</feature>
<feature type="compositionally biased region" description="Polar residues" evidence="1">
    <location>
        <begin position="309"/>
        <end position="320"/>
    </location>
</feature>
<protein>
    <submittedName>
        <fullName evidence="2">Uncharacterized protein</fullName>
    </submittedName>
</protein>
<feature type="region of interest" description="Disordered" evidence="1">
    <location>
        <begin position="302"/>
        <end position="343"/>
    </location>
</feature>
<dbReference type="InterPro" id="IPR027836">
    <property type="entry name" value="DUF4529"/>
</dbReference>
<dbReference type="PANTHER" id="PTHR36869:SF1">
    <property type="entry name" value="CHROMOSOME 16 OPEN READING FRAME 46"/>
    <property type="match status" value="1"/>
</dbReference>
<reference evidence="2" key="1">
    <citation type="submission" date="2025-08" db="UniProtKB">
        <authorList>
            <consortium name="Ensembl"/>
        </authorList>
    </citation>
    <scope>IDENTIFICATION</scope>
</reference>
<proteinExistence type="predicted"/>
<dbReference type="AlphaFoldDB" id="A0A8C6YJK9"/>
<sequence length="362" mass="39176">MPLSALMWVRDLEKAPCPEEDGARKAHPAVRGVAAEAAPPPAGPFPARCRALNVSLSRQVQGWARTAPLACFQLQKQARKGKGSEPGNSCLICSDMLQPPDKGLGQEGKFSGIKTKVHHSTLHSVQTAQGEKMPLPVKEHCAWNLEDLKNPEGVRQKEGKPQGLKMLNPNGPGSSKSSLFPPVKDASPNDTSDPSWKGKMTISSQKRLNGTSVEMAPYNQDAGAVEHEGIKGTDQGMENTEIHEQSSFVPSHTKISVLHEDPEQPPRPGALATNKTTATVPNPIALKKNSHHSCKQLAHLKGIQHTRDYSIQGSSTNSVRNRYVENKQEKEAKEKEVPPLSGLLPSVTASRVARTTLPSRLT</sequence>
<evidence type="ECO:0000313" key="2">
    <source>
        <dbReference type="Ensembl" id="ENSNPEP00000000429.1"/>
    </source>
</evidence>
<accession>A0A8C6YJK9</accession>
<feature type="compositionally biased region" description="Polar residues" evidence="1">
    <location>
        <begin position="201"/>
        <end position="211"/>
    </location>
</feature>